<name>A0A1G8KT21_9MICC</name>
<dbReference type="PANTHER" id="PTHR30055">
    <property type="entry name" value="HTH-TYPE TRANSCRIPTIONAL REGULATOR RUTR"/>
    <property type="match status" value="1"/>
</dbReference>
<keyword evidence="7" id="KW-1185">Reference proteome</keyword>
<evidence type="ECO:0000256" key="4">
    <source>
        <dbReference type="PROSITE-ProRule" id="PRU00335"/>
    </source>
</evidence>
<feature type="DNA-binding region" description="H-T-H motif" evidence="4">
    <location>
        <begin position="38"/>
        <end position="57"/>
    </location>
</feature>
<protein>
    <submittedName>
        <fullName evidence="6">DNA-binding transcriptional regulator, AcrR family</fullName>
    </submittedName>
</protein>
<evidence type="ECO:0000313" key="6">
    <source>
        <dbReference type="EMBL" id="SDI46493.1"/>
    </source>
</evidence>
<accession>A0A1G8KT21</accession>
<dbReference type="InterPro" id="IPR050109">
    <property type="entry name" value="HTH-type_TetR-like_transc_reg"/>
</dbReference>
<dbReference type="EMBL" id="FNDT01000012">
    <property type="protein sequence ID" value="SDI46493.1"/>
    <property type="molecule type" value="Genomic_DNA"/>
</dbReference>
<keyword evidence="3" id="KW-0804">Transcription</keyword>
<dbReference type="GO" id="GO:0000976">
    <property type="term" value="F:transcription cis-regulatory region binding"/>
    <property type="evidence" value="ECO:0007669"/>
    <property type="project" value="TreeGrafter"/>
</dbReference>
<dbReference type="STRING" id="335973.SAMN04488693_11212"/>
<dbReference type="Gene3D" id="1.10.357.10">
    <property type="entry name" value="Tetracycline Repressor, domain 2"/>
    <property type="match status" value="1"/>
</dbReference>
<dbReference type="Proteomes" id="UP000199258">
    <property type="component" value="Unassembled WGS sequence"/>
</dbReference>
<reference evidence="6 7" key="1">
    <citation type="submission" date="2016-10" db="EMBL/GenBank/DDBJ databases">
        <authorList>
            <person name="de Groot N.N."/>
        </authorList>
    </citation>
    <scope>NUCLEOTIDE SEQUENCE [LARGE SCALE GENOMIC DNA]</scope>
    <source>
        <strain evidence="6 7">NP_1H</strain>
    </source>
</reference>
<evidence type="ECO:0000256" key="2">
    <source>
        <dbReference type="ARBA" id="ARBA00023125"/>
    </source>
</evidence>
<feature type="domain" description="HTH tetR-type" evidence="5">
    <location>
        <begin position="15"/>
        <end position="75"/>
    </location>
</feature>
<dbReference type="AlphaFoldDB" id="A0A1G8KT21"/>
<keyword evidence="1" id="KW-0805">Transcription regulation</keyword>
<gene>
    <name evidence="6" type="ORF">SAMN04488693_11212</name>
</gene>
<dbReference type="GO" id="GO:0003700">
    <property type="term" value="F:DNA-binding transcription factor activity"/>
    <property type="evidence" value="ECO:0007669"/>
    <property type="project" value="TreeGrafter"/>
</dbReference>
<proteinExistence type="predicted"/>
<evidence type="ECO:0000256" key="3">
    <source>
        <dbReference type="ARBA" id="ARBA00023163"/>
    </source>
</evidence>
<evidence type="ECO:0000313" key="7">
    <source>
        <dbReference type="Proteomes" id="UP000199258"/>
    </source>
</evidence>
<dbReference type="PANTHER" id="PTHR30055:SF234">
    <property type="entry name" value="HTH-TYPE TRANSCRIPTIONAL REGULATOR BETI"/>
    <property type="match status" value="1"/>
</dbReference>
<dbReference type="InterPro" id="IPR001647">
    <property type="entry name" value="HTH_TetR"/>
</dbReference>
<dbReference type="PRINTS" id="PR00455">
    <property type="entry name" value="HTHTETR"/>
</dbReference>
<evidence type="ECO:0000256" key="1">
    <source>
        <dbReference type="ARBA" id="ARBA00023015"/>
    </source>
</evidence>
<sequence>MLGNPTRDRLAERREASRREIVNAAWSIAREDGLAAVTLREVAARVGMRAPSLYTHFESRNAIFDAMFAQAWRDLIEHMEAGIREASTMSLRDFLKWNSRTFFEFCVSDPPRAQLMNQRTIPGFEPTPEAYAPSLAAWQRFREELVPYGVTRTEDIDLYTALLGGLIDAQLANDPGGDRWEKLLDRAVDMYVDGLDLP</sequence>
<dbReference type="SUPFAM" id="SSF46689">
    <property type="entry name" value="Homeodomain-like"/>
    <property type="match status" value="1"/>
</dbReference>
<dbReference type="InterPro" id="IPR009057">
    <property type="entry name" value="Homeodomain-like_sf"/>
</dbReference>
<keyword evidence="2 4" id="KW-0238">DNA-binding</keyword>
<dbReference type="Pfam" id="PF00440">
    <property type="entry name" value="TetR_N"/>
    <property type="match status" value="1"/>
</dbReference>
<dbReference type="PROSITE" id="PS50977">
    <property type="entry name" value="HTH_TETR_2"/>
    <property type="match status" value="1"/>
</dbReference>
<evidence type="ECO:0000259" key="5">
    <source>
        <dbReference type="PROSITE" id="PS50977"/>
    </source>
</evidence>
<organism evidence="6 7">
    <name type="scientific">Arthrobacter subterraneus</name>
    <dbReference type="NCBI Taxonomy" id="335973"/>
    <lineage>
        <taxon>Bacteria</taxon>
        <taxon>Bacillati</taxon>
        <taxon>Actinomycetota</taxon>
        <taxon>Actinomycetes</taxon>
        <taxon>Micrococcales</taxon>
        <taxon>Micrococcaceae</taxon>
        <taxon>Arthrobacter</taxon>
    </lineage>
</organism>